<keyword evidence="4" id="KW-1185">Reference proteome</keyword>
<dbReference type="RefSeq" id="WP_067761003.1">
    <property type="nucleotide sequence ID" value="NZ_CP015772.1"/>
</dbReference>
<dbReference type="PANTHER" id="PTHR39198:SF1">
    <property type="entry name" value="ALPHA-GALACTOSIDASE NEW3 DOMAIN-CONTAINING PROTEIN"/>
    <property type="match status" value="1"/>
</dbReference>
<organism evidence="3 4">
    <name type="scientific">Niabella ginsenosidivorans</name>
    <dbReference type="NCBI Taxonomy" id="1176587"/>
    <lineage>
        <taxon>Bacteria</taxon>
        <taxon>Pseudomonadati</taxon>
        <taxon>Bacteroidota</taxon>
        <taxon>Chitinophagia</taxon>
        <taxon>Chitinophagales</taxon>
        <taxon>Chitinophagaceae</taxon>
        <taxon>Niabella</taxon>
    </lineage>
</organism>
<feature type="domain" description="Alpha-galactosidase NEW3" evidence="2">
    <location>
        <begin position="166"/>
        <end position="240"/>
    </location>
</feature>
<keyword evidence="1" id="KW-0472">Membrane</keyword>
<proteinExistence type="predicted"/>
<dbReference type="EMBL" id="CP015772">
    <property type="protein sequence ID" value="ANH83443.1"/>
    <property type="molecule type" value="Genomic_DNA"/>
</dbReference>
<dbReference type="KEGG" id="nia:A8C56_22875"/>
<dbReference type="InterPro" id="IPR013783">
    <property type="entry name" value="Ig-like_fold"/>
</dbReference>
<reference evidence="3 4" key="1">
    <citation type="submission" date="2016-05" db="EMBL/GenBank/DDBJ databases">
        <title>Niabella ginsenosidivorans BS26 whole genome sequencing.</title>
        <authorList>
            <person name="Im W.T."/>
            <person name="Siddiqi M.Z."/>
        </authorList>
    </citation>
    <scope>NUCLEOTIDE SEQUENCE [LARGE SCALE GENOMIC DNA]</scope>
    <source>
        <strain evidence="3 4">BS26</strain>
    </source>
</reference>
<keyword evidence="1" id="KW-0812">Transmembrane</keyword>
<evidence type="ECO:0000259" key="2">
    <source>
        <dbReference type="Pfam" id="PF10633"/>
    </source>
</evidence>
<dbReference type="InterPro" id="IPR018905">
    <property type="entry name" value="A-galactase_NEW3"/>
</dbReference>
<evidence type="ECO:0000313" key="4">
    <source>
        <dbReference type="Proteomes" id="UP000077667"/>
    </source>
</evidence>
<name>A0A1A9I788_9BACT</name>
<dbReference type="Proteomes" id="UP000077667">
    <property type="component" value="Chromosome"/>
</dbReference>
<dbReference type="STRING" id="1176587.A8C56_22875"/>
<keyword evidence="1" id="KW-1133">Transmembrane helix</keyword>
<dbReference type="Gene3D" id="2.60.40.10">
    <property type="entry name" value="Immunoglobulins"/>
    <property type="match status" value="1"/>
</dbReference>
<dbReference type="Pfam" id="PF10633">
    <property type="entry name" value="NPCBM_assoc"/>
    <property type="match status" value="1"/>
</dbReference>
<dbReference type="AlphaFoldDB" id="A0A1A9I788"/>
<protein>
    <recommendedName>
        <fullName evidence="2">Alpha-galactosidase NEW3 domain-containing protein</fullName>
    </recommendedName>
</protein>
<feature type="transmembrane region" description="Helical" evidence="1">
    <location>
        <begin position="258"/>
        <end position="279"/>
    </location>
</feature>
<gene>
    <name evidence="3" type="ORF">A8C56_22875</name>
</gene>
<evidence type="ECO:0000256" key="1">
    <source>
        <dbReference type="SAM" id="Phobius"/>
    </source>
</evidence>
<dbReference type="OrthoDB" id="8631677at2"/>
<sequence>MLAQHKQPSLQGSERVSFLHALLLLLVGFIPFCSFSQQEHQSTSFTARLMNLEAAVNETFRYNASLHNGTSHSGVYALTADAPIGWNVAFKVDGSQVASLRLDSNKTQDISIEINPTPVARPGKYTIPVKAVSGSDTATLSLEAVVKGSYSVELTTPTGRLSDEVTEGSSSLIHLVVHNTGTIALDNLELSAQAPSQWDASFSPSKINRLEPGQSQDVTTTVKVPDKTIAGDYVTTFNVKSPNANANAAFRITVKTSWLSGWIGILIILIAIGIIYYLIRKYGRR</sequence>
<accession>A0A1A9I788</accession>
<dbReference type="PANTHER" id="PTHR39198">
    <property type="entry name" value="HYPOTHETICAL MEMBRANE PROTEIN, CONSERVED"/>
    <property type="match status" value="1"/>
</dbReference>
<evidence type="ECO:0000313" key="3">
    <source>
        <dbReference type="EMBL" id="ANH83443.1"/>
    </source>
</evidence>